<dbReference type="GO" id="GO:0008299">
    <property type="term" value="P:isoprenoid biosynthetic process"/>
    <property type="evidence" value="ECO:0007669"/>
    <property type="project" value="InterPro"/>
</dbReference>
<keyword evidence="3" id="KW-0479">Metal-binding</keyword>
<dbReference type="SUPFAM" id="SSF56529">
    <property type="entry name" value="FAH"/>
    <property type="match status" value="1"/>
</dbReference>
<keyword evidence="7" id="KW-1185">Reference proteome</keyword>
<dbReference type="Pfam" id="PF00348">
    <property type="entry name" value="polyprenyl_synt"/>
    <property type="match status" value="1"/>
</dbReference>
<evidence type="ECO:0000256" key="2">
    <source>
        <dbReference type="ARBA" id="ARBA00022679"/>
    </source>
</evidence>
<dbReference type="GO" id="GO:0043386">
    <property type="term" value="P:mycotoxin biosynthetic process"/>
    <property type="evidence" value="ECO:0007669"/>
    <property type="project" value="UniProtKB-ARBA"/>
</dbReference>
<dbReference type="Proteomes" id="UP000018001">
    <property type="component" value="Unassembled WGS sequence"/>
</dbReference>
<evidence type="ECO:0000313" key="6">
    <source>
        <dbReference type="EMBL" id="GAD99482.1"/>
    </source>
</evidence>
<dbReference type="FunFam" id="3.90.850.10:FF:000003">
    <property type="entry name" value="Fumarylacetoacetate hydrolase domain-containing 1"/>
    <property type="match status" value="1"/>
</dbReference>
<dbReference type="SUPFAM" id="SSF48576">
    <property type="entry name" value="Terpenoid synthases"/>
    <property type="match status" value="1"/>
</dbReference>
<dbReference type="PANTHER" id="PTHR11820:SF7">
    <property type="entry name" value="ACYLPYRUVASE FAHD1, MITOCHONDRIAL"/>
    <property type="match status" value="1"/>
</dbReference>
<dbReference type="EMBL" id="BAUL01000299">
    <property type="protein sequence ID" value="GAD99482.1"/>
    <property type="molecule type" value="Genomic_DNA"/>
</dbReference>
<dbReference type="Gene3D" id="1.10.600.10">
    <property type="entry name" value="Farnesyl Diphosphate Synthase"/>
    <property type="match status" value="1"/>
</dbReference>
<dbReference type="HOGENOM" id="CLU_510881_0_0_1"/>
<dbReference type="GO" id="GO:0005739">
    <property type="term" value="C:mitochondrion"/>
    <property type="evidence" value="ECO:0007669"/>
    <property type="project" value="TreeGrafter"/>
</dbReference>
<dbReference type="InterPro" id="IPR011234">
    <property type="entry name" value="Fumarylacetoacetase-like_C"/>
</dbReference>
<dbReference type="GO" id="GO:0018773">
    <property type="term" value="F:acetylpyruvate hydrolase activity"/>
    <property type="evidence" value="ECO:0007669"/>
    <property type="project" value="TreeGrafter"/>
</dbReference>
<keyword evidence="2" id="KW-0808">Transferase</keyword>
<dbReference type="GO" id="GO:0004659">
    <property type="term" value="F:prenyltransferase activity"/>
    <property type="evidence" value="ECO:0007669"/>
    <property type="project" value="InterPro"/>
</dbReference>
<evidence type="ECO:0000256" key="4">
    <source>
        <dbReference type="SAM" id="Phobius"/>
    </source>
</evidence>
<dbReference type="GO" id="GO:0046872">
    <property type="term" value="F:metal ion binding"/>
    <property type="evidence" value="ECO:0007669"/>
    <property type="project" value="UniProtKB-KW"/>
</dbReference>
<dbReference type="eggNOG" id="KOG1535">
    <property type="taxonomic scope" value="Eukaryota"/>
</dbReference>
<comment type="caution">
    <text evidence="6">The sequence shown here is derived from an EMBL/GenBank/DDBJ whole genome shotgun (WGS) entry which is preliminary data.</text>
</comment>
<reference evidence="7" key="1">
    <citation type="journal article" date="2014" name="Genome Announc.">
        <title>Draft genome sequence of the formaldehyde-resistant fungus Byssochlamys spectabilis No. 5 (anamorph Paecilomyces variotii No. 5) (NBRC109023).</title>
        <authorList>
            <person name="Oka T."/>
            <person name="Ekino K."/>
            <person name="Fukuda K."/>
            <person name="Nomura Y."/>
        </authorList>
    </citation>
    <scope>NUCLEOTIDE SEQUENCE [LARGE SCALE GENOMIC DNA]</scope>
    <source>
        <strain evidence="7">No. 5 / NBRC 109023</strain>
    </source>
</reference>
<dbReference type="Gene3D" id="3.90.850.10">
    <property type="entry name" value="Fumarylacetoacetase-like, C-terminal domain"/>
    <property type="match status" value="1"/>
</dbReference>
<dbReference type="OrthoDB" id="74910at2759"/>
<dbReference type="GO" id="GO:0019752">
    <property type="term" value="P:carboxylic acid metabolic process"/>
    <property type="evidence" value="ECO:0007669"/>
    <property type="project" value="UniProtKB-ARBA"/>
</dbReference>
<keyword evidence="4" id="KW-0812">Transmembrane</keyword>
<dbReference type="InterPro" id="IPR000092">
    <property type="entry name" value="Polyprenyl_synt"/>
</dbReference>
<evidence type="ECO:0000256" key="1">
    <source>
        <dbReference type="ARBA" id="ARBA00010211"/>
    </source>
</evidence>
<dbReference type="PANTHER" id="PTHR11820">
    <property type="entry name" value="ACYLPYRUVASE"/>
    <property type="match status" value="1"/>
</dbReference>
<dbReference type="InterPro" id="IPR008949">
    <property type="entry name" value="Isoprenoid_synthase_dom_sf"/>
</dbReference>
<keyword evidence="4" id="KW-1133">Transmembrane helix</keyword>
<evidence type="ECO:0000256" key="3">
    <source>
        <dbReference type="ARBA" id="ARBA00022723"/>
    </source>
</evidence>
<evidence type="ECO:0000259" key="5">
    <source>
        <dbReference type="Pfam" id="PF01557"/>
    </source>
</evidence>
<keyword evidence="4" id="KW-0472">Membrane</keyword>
<dbReference type="InterPro" id="IPR036663">
    <property type="entry name" value="Fumarylacetoacetase_C_sf"/>
</dbReference>
<dbReference type="Pfam" id="PF01557">
    <property type="entry name" value="FAA_hydrolase"/>
    <property type="match status" value="1"/>
</dbReference>
<dbReference type="eggNOG" id="KOG0777">
    <property type="taxonomic scope" value="Eukaryota"/>
</dbReference>
<name>V5GEV4_BYSSN</name>
<sequence>MMDKFRDSTPALVPWSIVFGTVIFFGIYTVVDRMPPVWLNSKRSLIIGPKQPQRTTSEECPYAYIRQAYGKHHWAPFIKKLSPNLKKENPDKYAAVLEIMDAIHLCLMLVDDISDDSNYRKGKPAAHRIYGRSETANRAYYRVTEILNMTVQKFPNLAPFLMQNLEDILHGQDMSLIWRRDGLSSLPSQKDERIQAYRQMASLKTGSLFRLLGQLVLEDHSADKTMTTIAWYSQLQNDCKNVYSSDYGKAKGAIAEDLRNQELSYPIILSLSVPQGDCVARALECGSARNIRMALQVIQSEQVWNACLLELKTVGSSIQDWDHITELNNSRPKQPFFFLKPPSSILIPGQGPVLRPKGVSLHYEVELGLVMGKTVRDLDPEDHQGALDAIDSYVLAIDMTARNVQDEAKKKGLPWSIAKGFDTFLPISERIPKSAIPDPHDAFLRLSVGDQLRQADSTGLMLFRIPRQLSDISRVMTLEPGDLVLTGTPKGVGQVKPGDIMRAAIEVNGKDIPEGRIEVEVKEREGRYEFKET</sequence>
<feature type="transmembrane region" description="Helical" evidence="4">
    <location>
        <begin position="12"/>
        <end position="31"/>
    </location>
</feature>
<gene>
    <name evidence="6" type="ORF">PVAR5_8197</name>
</gene>
<dbReference type="CDD" id="cd00867">
    <property type="entry name" value="Trans_IPPS"/>
    <property type="match status" value="1"/>
</dbReference>
<protein>
    <submittedName>
        <fullName evidence="6">Geranylgeranyl diphosphate synthase</fullName>
    </submittedName>
</protein>
<dbReference type="InParanoid" id="V5GEV4"/>
<evidence type="ECO:0000313" key="7">
    <source>
        <dbReference type="Proteomes" id="UP000018001"/>
    </source>
</evidence>
<organism evidence="6 7">
    <name type="scientific">Byssochlamys spectabilis (strain No. 5 / NBRC 109023)</name>
    <name type="common">Paecilomyces variotii</name>
    <dbReference type="NCBI Taxonomy" id="1356009"/>
    <lineage>
        <taxon>Eukaryota</taxon>
        <taxon>Fungi</taxon>
        <taxon>Dikarya</taxon>
        <taxon>Ascomycota</taxon>
        <taxon>Pezizomycotina</taxon>
        <taxon>Eurotiomycetes</taxon>
        <taxon>Eurotiomycetidae</taxon>
        <taxon>Eurotiales</taxon>
        <taxon>Thermoascaceae</taxon>
        <taxon>Paecilomyces</taxon>
    </lineage>
</organism>
<proteinExistence type="inferred from homology"/>
<comment type="similarity">
    <text evidence="1">Belongs to the FAH family.</text>
</comment>
<feature type="domain" description="Fumarylacetoacetase-like C-terminal" evidence="5">
    <location>
        <begin position="322"/>
        <end position="506"/>
    </location>
</feature>
<accession>V5GEV4</accession>
<dbReference type="AlphaFoldDB" id="V5GEV4"/>
<dbReference type="GO" id="GO:0046165">
    <property type="term" value="P:alcohol biosynthetic process"/>
    <property type="evidence" value="ECO:0007669"/>
    <property type="project" value="UniProtKB-ARBA"/>
</dbReference>